<dbReference type="Proteomes" id="UP000220034">
    <property type="component" value="Unassembled WGS sequence"/>
</dbReference>
<protein>
    <recommendedName>
        <fullName evidence="3">Anti-sigma factor NepR domain-containing protein</fullName>
    </recommendedName>
</protein>
<name>A0A2C9CTU2_9RHOB</name>
<gene>
    <name evidence="1" type="ORF">SAMN06273572_105168</name>
</gene>
<keyword evidence="2" id="KW-1185">Reference proteome</keyword>
<organism evidence="1 2">
    <name type="scientific">Pontivivens marinum</name>
    <dbReference type="NCBI Taxonomy" id="1690039"/>
    <lineage>
        <taxon>Bacteria</taxon>
        <taxon>Pseudomonadati</taxon>
        <taxon>Pseudomonadota</taxon>
        <taxon>Alphaproteobacteria</taxon>
        <taxon>Rhodobacterales</taxon>
        <taxon>Paracoccaceae</taxon>
        <taxon>Pontivivens</taxon>
    </lineage>
</organism>
<dbReference type="RefSeq" id="WP_180955989.1">
    <property type="nucleotide sequence ID" value="NZ_OCTN01000005.1"/>
</dbReference>
<sequence>MVGYDDTERSESERRIEANLKQVYEDSMSEPMSGQLADLVAQLRKKAASKTDGTADE</sequence>
<dbReference type="EMBL" id="OCTN01000005">
    <property type="protein sequence ID" value="SOH94744.1"/>
    <property type="molecule type" value="Genomic_DNA"/>
</dbReference>
<proteinExistence type="predicted"/>
<evidence type="ECO:0000313" key="1">
    <source>
        <dbReference type="EMBL" id="SOH94744.1"/>
    </source>
</evidence>
<evidence type="ECO:0008006" key="3">
    <source>
        <dbReference type="Google" id="ProtNLM"/>
    </source>
</evidence>
<dbReference type="AlphaFoldDB" id="A0A2C9CTU2"/>
<reference evidence="2" key="1">
    <citation type="submission" date="2017-09" db="EMBL/GenBank/DDBJ databases">
        <authorList>
            <person name="Varghese N."/>
            <person name="Submissions S."/>
        </authorList>
    </citation>
    <scope>NUCLEOTIDE SEQUENCE [LARGE SCALE GENOMIC DNA]</scope>
    <source>
        <strain evidence="2">C7</strain>
    </source>
</reference>
<evidence type="ECO:0000313" key="2">
    <source>
        <dbReference type="Proteomes" id="UP000220034"/>
    </source>
</evidence>
<accession>A0A2C9CTU2</accession>